<keyword evidence="3" id="KW-0804">Transcription</keyword>
<organism evidence="5 6">
    <name type="scientific">Nocardia terpenica</name>
    <dbReference type="NCBI Taxonomy" id="455432"/>
    <lineage>
        <taxon>Bacteria</taxon>
        <taxon>Bacillati</taxon>
        <taxon>Actinomycetota</taxon>
        <taxon>Actinomycetes</taxon>
        <taxon>Mycobacteriales</taxon>
        <taxon>Nocardiaceae</taxon>
        <taxon>Nocardia</taxon>
    </lineage>
</organism>
<dbReference type="InterPro" id="IPR051011">
    <property type="entry name" value="Metal_resp_trans_reg"/>
</dbReference>
<keyword evidence="1" id="KW-0805">Transcription regulation</keyword>
<dbReference type="SMART" id="SM00418">
    <property type="entry name" value="HTH_ARSR"/>
    <property type="match status" value="1"/>
</dbReference>
<gene>
    <name evidence="5" type="ORF">AWN90_22665</name>
</gene>
<keyword evidence="6" id="KW-1185">Reference proteome</keyword>
<sequence>MKRIHFTPDDLMRVRVGASLGAFGETVLAARMFQHTGAALFDGWRRQVCAGIPDDFGLLAELLPPDSCFVDLITPVRSTRSLPEGVEALRLASRDELRREVDEALNRRIRQGARVIPEWAVKLSDRDGGTLREVVTAVETFHSVAFAGRWVHVQTHLDLAYERMARTLATEGVERLLAELPGRWRAPVLDIPIRYSSGDLHLGGRGLVVVPSLFAWPDPVLLKSTVDADASPQLVVPVLRQPSDLVAAWGPRPGGEALVALLGRTRAAALEAIAAGCTTTELARRLGISPATASEHASILRRAGLVDSRRYRNTMQHEVTTLGAALLDGEPDRRGVRIA</sequence>
<evidence type="ECO:0000256" key="2">
    <source>
        <dbReference type="ARBA" id="ARBA00023125"/>
    </source>
</evidence>
<proteinExistence type="predicted"/>
<dbReference type="InterPro" id="IPR011991">
    <property type="entry name" value="ArsR-like_HTH"/>
</dbReference>
<keyword evidence="2" id="KW-0238">DNA-binding</keyword>
<feature type="domain" description="HTH arsR-type" evidence="4">
    <location>
        <begin position="256"/>
        <end position="327"/>
    </location>
</feature>
<dbReference type="PANTHER" id="PTHR43132:SF8">
    <property type="entry name" value="HTH-TYPE TRANSCRIPTIONAL REGULATOR KMTR"/>
    <property type="match status" value="1"/>
</dbReference>
<dbReference type="Proteomes" id="UP000076512">
    <property type="component" value="Unassembled WGS sequence"/>
</dbReference>
<evidence type="ECO:0000313" key="5">
    <source>
        <dbReference type="EMBL" id="KZM74838.1"/>
    </source>
</evidence>
<dbReference type="InterPro" id="IPR036390">
    <property type="entry name" value="WH_DNA-bd_sf"/>
</dbReference>
<dbReference type="Pfam" id="PF12840">
    <property type="entry name" value="HTH_20"/>
    <property type="match status" value="1"/>
</dbReference>
<dbReference type="STRING" id="455432.AWN90_22665"/>
<reference evidence="5 6" key="1">
    <citation type="submission" date="2016-04" db="EMBL/GenBank/DDBJ databases">
        <authorList>
            <person name="Evans L.H."/>
            <person name="Alamgir A."/>
            <person name="Owens N."/>
            <person name="Weber N.D."/>
            <person name="Virtaneva K."/>
            <person name="Barbian K."/>
            <person name="Babar A."/>
            <person name="Rosenke K."/>
        </authorList>
    </citation>
    <scope>NUCLEOTIDE SEQUENCE [LARGE SCALE GENOMIC DNA]</scope>
    <source>
        <strain evidence="5 6">IFM 0406</strain>
    </source>
</reference>
<evidence type="ECO:0000313" key="6">
    <source>
        <dbReference type="Proteomes" id="UP000076512"/>
    </source>
</evidence>
<evidence type="ECO:0000256" key="3">
    <source>
        <dbReference type="ARBA" id="ARBA00023163"/>
    </source>
</evidence>
<accession>A0A164NXA0</accession>
<dbReference type="PANTHER" id="PTHR43132">
    <property type="entry name" value="ARSENICAL RESISTANCE OPERON REPRESSOR ARSR-RELATED"/>
    <property type="match status" value="1"/>
</dbReference>
<name>A0A164NXA0_9NOCA</name>
<dbReference type="GO" id="GO:0003700">
    <property type="term" value="F:DNA-binding transcription factor activity"/>
    <property type="evidence" value="ECO:0007669"/>
    <property type="project" value="InterPro"/>
</dbReference>
<dbReference type="RefSeq" id="WP_067586584.1">
    <property type="nucleotide sequence ID" value="NZ_JABMCZ010000005.1"/>
</dbReference>
<evidence type="ECO:0000259" key="4">
    <source>
        <dbReference type="SMART" id="SM00418"/>
    </source>
</evidence>
<dbReference type="Gene3D" id="1.10.10.10">
    <property type="entry name" value="Winged helix-like DNA-binding domain superfamily/Winged helix DNA-binding domain"/>
    <property type="match status" value="1"/>
</dbReference>
<dbReference type="InterPro" id="IPR036388">
    <property type="entry name" value="WH-like_DNA-bd_sf"/>
</dbReference>
<dbReference type="InterPro" id="IPR001845">
    <property type="entry name" value="HTH_ArsR_DNA-bd_dom"/>
</dbReference>
<protein>
    <recommendedName>
        <fullName evidence="4">HTH arsR-type domain-containing protein</fullName>
    </recommendedName>
</protein>
<dbReference type="OrthoDB" id="3460651at2"/>
<dbReference type="AlphaFoldDB" id="A0A164NXA0"/>
<evidence type="ECO:0000256" key="1">
    <source>
        <dbReference type="ARBA" id="ARBA00023015"/>
    </source>
</evidence>
<comment type="caution">
    <text evidence="5">The sequence shown here is derived from an EMBL/GenBank/DDBJ whole genome shotgun (WGS) entry which is preliminary data.</text>
</comment>
<dbReference type="SUPFAM" id="SSF46785">
    <property type="entry name" value="Winged helix' DNA-binding domain"/>
    <property type="match status" value="1"/>
</dbReference>
<dbReference type="GO" id="GO:0003677">
    <property type="term" value="F:DNA binding"/>
    <property type="evidence" value="ECO:0007669"/>
    <property type="project" value="UniProtKB-KW"/>
</dbReference>
<dbReference type="EMBL" id="LWGR01000004">
    <property type="protein sequence ID" value="KZM74838.1"/>
    <property type="molecule type" value="Genomic_DNA"/>
</dbReference>
<dbReference type="CDD" id="cd00090">
    <property type="entry name" value="HTH_ARSR"/>
    <property type="match status" value="1"/>
</dbReference>